<gene>
    <name evidence="2" type="ORF">OsJ_25173</name>
</gene>
<dbReference type="Pfam" id="PF00561">
    <property type="entry name" value="Abhydrolase_1"/>
    <property type="match status" value="1"/>
</dbReference>
<dbReference type="EMBL" id="CM000144">
    <property type="protein sequence ID" value="EAZ40704.1"/>
    <property type="molecule type" value="Genomic_DNA"/>
</dbReference>
<dbReference type="SUPFAM" id="SSF53474">
    <property type="entry name" value="alpha/beta-Hydrolases"/>
    <property type="match status" value="1"/>
</dbReference>
<dbReference type="PANTHER" id="PTHR43139">
    <property type="entry name" value="SI:DKEY-122A22.2"/>
    <property type="match status" value="1"/>
</dbReference>
<proteinExistence type="predicted"/>
<dbReference type="Proteomes" id="UP000007752">
    <property type="component" value="Chromosome 7"/>
</dbReference>
<reference evidence="2" key="2">
    <citation type="submission" date="2008-12" db="EMBL/GenBank/DDBJ databases">
        <title>Improved gene annotation of the rice (Oryza sativa) genomes.</title>
        <authorList>
            <person name="Wang J."/>
            <person name="Li R."/>
            <person name="Fan W."/>
            <person name="Huang Q."/>
            <person name="Zhang J."/>
            <person name="Zhou Y."/>
            <person name="Hu Y."/>
            <person name="Zi S."/>
            <person name="Li J."/>
            <person name="Ni P."/>
            <person name="Zheng H."/>
            <person name="Zhang Y."/>
            <person name="Zhao M."/>
            <person name="Hao Q."/>
            <person name="McDermott J."/>
            <person name="Samudrala R."/>
            <person name="Kristiansen K."/>
            <person name="Wong G.K.-S."/>
        </authorList>
    </citation>
    <scope>NUCLEOTIDE SEQUENCE</scope>
</reference>
<dbReference type="PRINTS" id="PR00111">
    <property type="entry name" value="ABHYDROLASE"/>
</dbReference>
<protein>
    <recommendedName>
        <fullName evidence="1">AB hydrolase-1 domain-containing protein</fullName>
    </recommendedName>
</protein>
<dbReference type="Gene3D" id="3.40.50.1820">
    <property type="entry name" value="alpha/beta hydrolase"/>
    <property type="match status" value="1"/>
</dbReference>
<name>A3BMB5_ORYSJ</name>
<reference evidence="2" key="1">
    <citation type="journal article" date="2005" name="PLoS Biol.">
        <title>The genomes of Oryza sativa: a history of duplications.</title>
        <authorList>
            <person name="Yu J."/>
            <person name="Wang J."/>
            <person name="Lin W."/>
            <person name="Li S."/>
            <person name="Li H."/>
            <person name="Zhou J."/>
            <person name="Ni P."/>
            <person name="Dong W."/>
            <person name="Hu S."/>
            <person name="Zeng C."/>
            <person name="Zhang J."/>
            <person name="Zhang Y."/>
            <person name="Li R."/>
            <person name="Xu Z."/>
            <person name="Li S."/>
            <person name="Li X."/>
            <person name="Zheng H."/>
            <person name="Cong L."/>
            <person name="Lin L."/>
            <person name="Yin J."/>
            <person name="Geng J."/>
            <person name="Li G."/>
            <person name="Shi J."/>
            <person name="Liu J."/>
            <person name="Lv H."/>
            <person name="Li J."/>
            <person name="Wang J."/>
            <person name="Deng Y."/>
            <person name="Ran L."/>
            <person name="Shi X."/>
            <person name="Wang X."/>
            <person name="Wu Q."/>
            <person name="Li C."/>
            <person name="Ren X."/>
            <person name="Wang J."/>
            <person name="Wang X."/>
            <person name="Li D."/>
            <person name="Liu D."/>
            <person name="Zhang X."/>
            <person name="Ji Z."/>
            <person name="Zhao W."/>
            <person name="Sun Y."/>
            <person name="Zhang Z."/>
            <person name="Bao J."/>
            <person name="Han Y."/>
            <person name="Dong L."/>
            <person name="Ji J."/>
            <person name="Chen P."/>
            <person name="Wu S."/>
            <person name="Liu J."/>
            <person name="Xiao Y."/>
            <person name="Bu D."/>
            <person name="Tan J."/>
            <person name="Yang L."/>
            <person name="Ye C."/>
            <person name="Zhang J."/>
            <person name="Xu J."/>
            <person name="Zhou Y."/>
            <person name="Yu Y."/>
            <person name="Zhang B."/>
            <person name="Zhuang S."/>
            <person name="Wei H."/>
            <person name="Liu B."/>
            <person name="Lei M."/>
            <person name="Yu H."/>
            <person name="Li Y."/>
            <person name="Xu H."/>
            <person name="Wei S."/>
            <person name="He X."/>
            <person name="Fang L."/>
            <person name="Zhang Z."/>
            <person name="Zhang Y."/>
            <person name="Huang X."/>
            <person name="Su Z."/>
            <person name="Tong W."/>
            <person name="Li J."/>
            <person name="Tong Z."/>
            <person name="Li S."/>
            <person name="Ye J."/>
            <person name="Wang L."/>
            <person name="Fang L."/>
            <person name="Lei T."/>
            <person name="Chen C."/>
            <person name="Chen H."/>
            <person name="Xu Z."/>
            <person name="Li H."/>
            <person name="Huang H."/>
            <person name="Zhang F."/>
            <person name="Xu H."/>
            <person name="Li N."/>
            <person name="Zhao C."/>
            <person name="Li S."/>
            <person name="Dong L."/>
            <person name="Huang Y."/>
            <person name="Li L."/>
            <person name="Xi Y."/>
            <person name="Qi Q."/>
            <person name="Li W."/>
            <person name="Zhang B."/>
            <person name="Hu W."/>
            <person name="Zhang Y."/>
            <person name="Tian X."/>
            <person name="Jiao Y."/>
            <person name="Liang X."/>
            <person name="Jin J."/>
            <person name="Gao L."/>
            <person name="Zheng W."/>
            <person name="Hao B."/>
            <person name="Liu S."/>
            <person name="Wang W."/>
            <person name="Yuan L."/>
            <person name="Cao M."/>
            <person name="McDermott J."/>
            <person name="Samudrala R."/>
            <person name="Wang J."/>
            <person name="Wong G.K."/>
            <person name="Yang H."/>
        </authorList>
    </citation>
    <scope>NUCLEOTIDE SEQUENCE [LARGE SCALE GENOMIC DNA]</scope>
</reference>
<dbReference type="InterPro" id="IPR029058">
    <property type="entry name" value="AB_hydrolase_fold"/>
</dbReference>
<organism evidence="2">
    <name type="scientific">Oryza sativa subsp. japonica</name>
    <name type="common">Rice</name>
    <dbReference type="NCBI Taxonomy" id="39947"/>
    <lineage>
        <taxon>Eukaryota</taxon>
        <taxon>Viridiplantae</taxon>
        <taxon>Streptophyta</taxon>
        <taxon>Embryophyta</taxon>
        <taxon>Tracheophyta</taxon>
        <taxon>Spermatophyta</taxon>
        <taxon>Magnoliopsida</taxon>
        <taxon>Liliopsida</taxon>
        <taxon>Poales</taxon>
        <taxon>Poaceae</taxon>
        <taxon>BOP clade</taxon>
        <taxon>Oryzoideae</taxon>
        <taxon>Oryzeae</taxon>
        <taxon>Oryzinae</taxon>
        <taxon>Oryza</taxon>
        <taxon>Oryza sativa</taxon>
    </lineage>
</organism>
<dbReference type="InterPro" id="IPR052370">
    <property type="entry name" value="Meta-cleavage_hydrolase"/>
</dbReference>
<sequence>MPPPPPPAAAIGRRSSILSFAAARDRCFSRRFLRAGLRPLAIPLPTGVDDDAGTTVHVWVPANPPRNPLLLLHGFGASATWQWAPYLRPLIAAGYDPIVPDLLFFGASYTRLADRSEAFQARSIKAAMDAIGVARFGLVGVSYGGFVGYRMAAMYPDAVERVVLVCAGVCLEEKDLAGGLFPVAGVGEAADLLVPRRPEEVRRLVRLTFVRPPCIMPSCFLWDYIKVRPLRFLSLRFLFKIGSKSIPGLHCYRALDEVIESQEGKKI</sequence>
<dbReference type="InterPro" id="IPR000073">
    <property type="entry name" value="AB_hydrolase_1"/>
</dbReference>
<accession>A3BMB5</accession>
<dbReference type="AlphaFoldDB" id="A3BMB5"/>
<evidence type="ECO:0000259" key="1">
    <source>
        <dbReference type="Pfam" id="PF00561"/>
    </source>
</evidence>
<evidence type="ECO:0000313" key="2">
    <source>
        <dbReference type="EMBL" id="EAZ40704.1"/>
    </source>
</evidence>
<feature type="domain" description="AB hydrolase-1" evidence="1">
    <location>
        <begin position="67"/>
        <end position="202"/>
    </location>
</feature>
<dbReference type="PANTHER" id="PTHR43139:SF59">
    <property type="entry name" value="ALPHA_BETA-HYDROLASES SUPERFAMILY PROTEIN"/>
    <property type="match status" value="1"/>
</dbReference>